<dbReference type="STRING" id="393921.HQ45_00265"/>
<dbReference type="InterPro" id="IPR027417">
    <property type="entry name" value="P-loop_NTPase"/>
</dbReference>
<keyword evidence="3 10" id="KW-0819">tRNA processing</keyword>
<dbReference type="GO" id="GO:0042802">
    <property type="term" value="F:identical protein binding"/>
    <property type="evidence" value="ECO:0007669"/>
    <property type="project" value="UniProtKB-ARBA"/>
</dbReference>
<evidence type="ECO:0000256" key="8">
    <source>
        <dbReference type="ARBA" id="ARBA00022958"/>
    </source>
</evidence>
<feature type="binding site" evidence="10">
    <location>
        <begin position="281"/>
        <end position="284"/>
    </location>
    <ligand>
        <name>GTP</name>
        <dbReference type="ChEBI" id="CHEBI:37565"/>
    </ligand>
</feature>
<dbReference type="Proteomes" id="UP000030136">
    <property type="component" value="Unassembled WGS sequence"/>
</dbReference>
<evidence type="ECO:0000256" key="10">
    <source>
        <dbReference type="HAMAP-Rule" id="MF_00379"/>
    </source>
</evidence>
<feature type="domain" description="TrmE-type G" evidence="12">
    <location>
        <begin position="227"/>
        <end position="388"/>
    </location>
</feature>
<dbReference type="PANTHER" id="PTHR42714:SF2">
    <property type="entry name" value="TRNA MODIFICATION GTPASE GTPBP3, MITOCHONDRIAL"/>
    <property type="match status" value="1"/>
</dbReference>
<keyword evidence="4 10" id="KW-0479">Metal-binding</keyword>
<dbReference type="RefSeq" id="WP_023939613.1">
    <property type="nucleotide sequence ID" value="NZ_JQJB01000001.1"/>
</dbReference>
<feature type="binding site" evidence="10">
    <location>
        <position position="241"/>
    </location>
    <ligand>
        <name>Mg(2+)</name>
        <dbReference type="ChEBI" id="CHEBI:18420"/>
    </ligand>
</feature>
<name>A0A0A2FM89_9PORP</name>
<keyword evidence="16" id="KW-1185">Reference proteome</keyword>
<dbReference type="InterPro" id="IPR005225">
    <property type="entry name" value="Small_GTP-bd"/>
</dbReference>
<dbReference type="InterPro" id="IPR004520">
    <property type="entry name" value="GTPase_MnmE"/>
</dbReference>
<dbReference type="GO" id="GO:0005525">
    <property type="term" value="F:GTP binding"/>
    <property type="evidence" value="ECO:0007669"/>
    <property type="project" value="UniProtKB-UniRule"/>
</dbReference>
<dbReference type="InterPro" id="IPR031168">
    <property type="entry name" value="G_TrmE"/>
</dbReference>
<dbReference type="Pfam" id="PF12631">
    <property type="entry name" value="MnmE_helical"/>
    <property type="match status" value="1"/>
</dbReference>
<evidence type="ECO:0000256" key="5">
    <source>
        <dbReference type="ARBA" id="ARBA00022741"/>
    </source>
</evidence>
<protein>
    <recommendedName>
        <fullName evidence="10">tRNA modification GTPase MnmE</fullName>
        <ecNumber evidence="10">3.6.-.-</ecNumber>
    </recommendedName>
</protein>
<keyword evidence="5 10" id="KW-0547">Nucleotide-binding</keyword>
<dbReference type="GO" id="GO:0003924">
    <property type="term" value="F:GTPase activity"/>
    <property type="evidence" value="ECO:0007669"/>
    <property type="project" value="UniProtKB-UniRule"/>
</dbReference>
<dbReference type="eggNOG" id="COG0486">
    <property type="taxonomic scope" value="Bacteria"/>
</dbReference>
<dbReference type="SUPFAM" id="SSF52540">
    <property type="entry name" value="P-loop containing nucleoside triphosphate hydrolases"/>
    <property type="match status" value="1"/>
</dbReference>
<dbReference type="InterPro" id="IPR025867">
    <property type="entry name" value="MnmE_helical"/>
</dbReference>
<dbReference type="Gene3D" id="3.30.1360.120">
    <property type="entry name" value="Probable tRNA modification gtpase trme, domain 1"/>
    <property type="match status" value="1"/>
</dbReference>
<comment type="caution">
    <text evidence="10">Lacks conserved residue(s) required for the propagation of feature annotation.</text>
</comment>
<dbReference type="OrthoDB" id="9805918at2"/>
<feature type="binding site" evidence="10">
    <location>
        <position position="262"/>
    </location>
    <ligand>
        <name>Mg(2+)</name>
        <dbReference type="ChEBI" id="CHEBI:18420"/>
    </ligand>
</feature>
<dbReference type="NCBIfam" id="TIGR00231">
    <property type="entry name" value="small_GTP"/>
    <property type="match status" value="1"/>
</dbReference>
<evidence type="ECO:0000256" key="3">
    <source>
        <dbReference type="ARBA" id="ARBA00022694"/>
    </source>
</evidence>
<dbReference type="FunFam" id="3.30.1360.120:FF:000003">
    <property type="entry name" value="tRNA modification GTPase MnmE"/>
    <property type="match status" value="1"/>
</dbReference>
<dbReference type="PROSITE" id="PS51709">
    <property type="entry name" value="G_TRME"/>
    <property type="match status" value="1"/>
</dbReference>
<keyword evidence="7 10" id="KW-0460">Magnesium</keyword>
<dbReference type="Pfam" id="PF01926">
    <property type="entry name" value="MMR_HSR1"/>
    <property type="match status" value="1"/>
</dbReference>
<dbReference type="Gene3D" id="1.20.120.430">
    <property type="entry name" value="tRNA modification GTPase MnmE domain 2"/>
    <property type="match status" value="1"/>
</dbReference>
<dbReference type="InterPro" id="IPR006073">
    <property type="entry name" value="GTP-bd"/>
</dbReference>
<dbReference type="GO" id="GO:0046872">
    <property type="term" value="F:metal ion binding"/>
    <property type="evidence" value="ECO:0007669"/>
    <property type="project" value="UniProtKB-KW"/>
</dbReference>
<reference evidence="13 15" key="1">
    <citation type="submission" date="2014-08" db="EMBL/GenBank/DDBJ databases">
        <title>Porphyromonas crevioricanis strain:COT-253_OH1447 Genome sequencing.</title>
        <authorList>
            <person name="Wallis C."/>
            <person name="Deusch O."/>
            <person name="O'Flynn C."/>
            <person name="Davis I."/>
            <person name="Jospin G."/>
            <person name="Darling A.E."/>
            <person name="Coil D.A."/>
            <person name="Alexiev A."/>
            <person name="Horsfall A."/>
            <person name="Kirkwood N."/>
            <person name="Harris S."/>
            <person name="Eisen J.A."/>
        </authorList>
    </citation>
    <scope>NUCLEOTIDE SEQUENCE [LARGE SCALE GENOMIC DNA]</scope>
    <source>
        <strain evidence="15">COT-253 OH1447</strain>
        <strain evidence="13">COT-253_OH1447</strain>
    </source>
</reference>
<evidence type="ECO:0000256" key="1">
    <source>
        <dbReference type="ARBA" id="ARBA00011043"/>
    </source>
</evidence>
<comment type="cofactor">
    <cofactor evidence="10">
        <name>K(+)</name>
        <dbReference type="ChEBI" id="CHEBI:29103"/>
    </cofactor>
    <text evidence="10">Binds 1 potassium ion per subunit.</text>
</comment>
<dbReference type="EC" id="3.6.-.-" evidence="10"/>
<keyword evidence="9 10" id="KW-0342">GTP-binding</keyword>
<feature type="binding site" evidence="10">
    <location>
        <begin position="237"/>
        <end position="242"/>
    </location>
    <ligand>
        <name>GTP</name>
        <dbReference type="ChEBI" id="CHEBI:37565"/>
    </ligand>
</feature>
<keyword evidence="2 10" id="KW-0963">Cytoplasm</keyword>
<comment type="function">
    <text evidence="10">Exhibits a very high intrinsic GTPase hydrolysis rate. Involved in the addition of a carboxymethylaminomethyl (cmnm) group at the wobble position (U34) of certain tRNAs, forming tRNA-cmnm(5)s(2)U34.</text>
</comment>
<dbReference type="Proteomes" id="UP000249300">
    <property type="component" value="Chromosome 1"/>
</dbReference>
<evidence type="ECO:0000313" key="15">
    <source>
        <dbReference type="Proteomes" id="UP000030136"/>
    </source>
</evidence>
<dbReference type="InterPro" id="IPR027368">
    <property type="entry name" value="MnmE_dom2"/>
</dbReference>
<keyword evidence="6 10" id="KW-0378">Hydrolase</keyword>
<dbReference type="Gene3D" id="3.40.50.300">
    <property type="entry name" value="P-loop containing nucleotide triphosphate hydrolases"/>
    <property type="match status" value="1"/>
</dbReference>
<evidence type="ECO:0000256" key="6">
    <source>
        <dbReference type="ARBA" id="ARBA00022801"/>
    </source>
</evidence>
<comment type="subunit">
    <text evidence="10">Homodimer. Heterotetramer of two MnmE and two MnmG subunits.</text>
</comment>
<dbReference type="KEGG" id="pcre:NCTC12858_00864"/>
<accession>A0A0A2FM89</accession>
<comment type="subcellular location">
    <subcellularLocation>
        <location evidence="10">Cytoplasm</location>
    </subcellularLocation>
</comment>
<feature type="binding site" evidence="10">
    <location>
        <position position="131"/>
    </location>
    <ligand>
        <name>(6S)-5-formyl-5,6,7,8-tetrahydrofolate</name>
        <dbReference type="ChEBI" id="CHEBI:57457"/>
    </ligand>
</feature>
<keyword evidence="8 10" id="KW-0630">Potassium</keyword>
<evidence type="ECO:0000259" key="12">
    <source>
        <dbReference type="PROSITE" id="PS51709"/>
    </source>
</evidence>
<reference evidence="14 16" key="2">
    <citation type="submission" date="2018-06" db="EMBL/GenBank/DDBJ databases">
        <authorList>
            <consortium name="Pathogen Informatics"/>
            <person name="Doyle S."/>
        </authorList>
    </citation>
    <scope>NUCLEOTIDE SEQUENCE [LARGE SCALE GENOMIC DNA]</scope>
    <source>
        <strain evidence="14 16">NCTC12858</strain>
    </source>
</reference>
<organism evidence="14 16">
    <name type="scientific">Porphyromonas crevioricanis</name>
    <dbReference type="NCBI Taxonomy" id="393921"/>
    <lineage>
        <taxon>Bacteria</taxon>
        <taxon>Pseudomonadati</taxon>
        <taxon>Bacteroidota</taxon>
        <taxon>Bacteroidia</taxon>
        <taxon>Bacteroidales</taxon>
        <taxon>Porphyromonadaceae</taxon>
        <taxon>Porphyromonas</taxon>
    </lineage>
</organism>
<dbReference type="HAMAP" id="MF_00379">
    <property type="entry name" value="GTPase_MnmE"/>
    <property type="match status" value="1"/>
</dbReference>
<feature type="binding site" evidence="10">
    <location>
        <position position="28"/>
    </location>
    <ligand>
        <name>(6S)-5-formyl-5,6,7,8-tetrahydrofolate</name>
        <dbReference type="ChEBI" id="CHEBI:57457"/>
    </ligand>
</feature>
<proteinExistence type="inferred from homology"/>
<dbReference type="NCBIfam" id="TIGR00450">
    <property type="entry name" value="mnmE_trmE_thdF"/>
    <property type="match status" value="1"/>
</dbReference>
<evidence type="ECO:0000256" key="2">
    <source>
        <dbReference type="ARBA" id="ARBA00022490"/>
    </source>
</evidence>
<feature type="binding site" evidence="10">
    <location>
        <begin position="256"/>
        <end position="262"/>
    </location>
    <ligand>
        <name>GTP</name>
        <dbReference type="ChEBI" id="CHEBI:37565"/>
    </ligand>
</feature>
<evidence type="ECO:0000256" key="9">
    <source>
        <dbReference type="ARBA" id="ARBA00023134"/>
    </source>
</evidence>
<dbReference type="EMBL" id="LS483447">
    <property type="protein sequence ID" value="SQH73026.1"/>
    <property type="molecule type" value="Genomic_DNA"/>
</dbReference>
<dbReference type="GO" id="GO:0005829">
    <property type="term" value="C:cytosol"/>
    <property type="evidence" value="ECO:0007669"/>
    <property type="project" value="TreeGrafter"/>
</dbReference>
<evidence type="ECO:0000313" key="16">
    <source>
        <dbReference type="Proteomes" id="UP000249300"/>
    </source>
</evidence>
<evidence type="ECO:0000256" key="4">
    <source>
        <dbReference type="ARBA" id="ARBA00022723"/>
    </source>
</evidence>
<gene>
    <name evidence="10 14" type="primary">mnmE</name>
    <name evidence="10" type="synonym">trmE</name>
    <name evidence="13" type="ORF">HQ38_09775</name>
    <name evidence="14" type="ORF">NCTC12858_00864</name>
</gene>
<dbReference type="PANTHER" id="PTHR42714">
    <property type="entry name" value="TRNA MODIFICATION GTPASE GTPBP3"/>
    <property type="match status" value="1"/>
</dbReference>
<dbReference type="GO" id="GO:0030488">
    <property type="term" value="P:tRNA methylation"/>
    <property type="evidence" value="ECO:0007669"/>
    <property type="project" value="TreeGrafter"/>
</dbReference>
<comment type="similarity">
    <text evidence="1 10 11">Belongs to the TRAFAC class TrmE-Era-EngA-EngB-Septin-like GTPase superfamily. TrmE GTPase family.</text>
</comment>
<evidence type="ECO:0000256" key="11">
    <source>
        <dbReference type="RuleBase" id="RU003313"/>
    </source>
</evidence>
<dbReference type="InterPro" id="IPR018948">
    <property type="entry name" value="GTP-bd_TrmE_N"/>
</dbReference>
<dbReference type="InterPro" id="IPR027266">
    <property type="entry name" value="TrmE/GcvT-like"/>
</dbReference>
<dbReference type="GO" id="GO:0002098">
    <property type="term" value="P:tRNA wobble uridine modification"/>
    <property type="evidence" value="ECO:0007669"/>
    <property type="project" value="TreeGrafter"/>
</dbReference>
<sequence>MDSLRLVNQDTICAIATPAGEGGLAVLRVSGPEAISIVDRLFRSVGGKQLHEWPAYRSGYGSVRYEGGEVLDDVVATLFRSPHSFTGEDTVELACHGSLYIQEQLLRLLIGNGCRMAEPGEFSKRAFLNGRLDLSQAEAVADIISARSAQALRLARKQADGSYSAAFNALADKLIELTALLELELDFSEEDVEFADRSTLIELCSSTLQRIEQLITTYSAGNAVKEGVAVAIVGPANAGKSTLLNALLGRDRAIVSDTAGTTRDTVEDSLRIGGILFRLVDTAGIRSTEDKIEQIGIERSFAAISEANIILYVLDGRYLSQLDREETNRLCRAAGETPVLLLLNKSDLATPAEDLLPEELRSMKRICLAAKKGEGIELLKQELLQLAQLPEGSNDIIVSNTRHYQALLNAAEALRRVVQGLEDGISSDFLSPDLRACIDSIEEISGRRIGSDTVLHHIFSHFCIGK</sequence>
<evidence type="ECO:0000313" key="13">
    <source>
        <dbReference type="EMBL" id="KGN93046.1"/>
    </source>
</evidence>
<evidence type="ECO:0000256" key="7">
    <source>
        <dbReference type="ARBA" id="ARBA00022842"/>
    </source>
</evidence>
<dbReference type="CDD" id="cd14858">
    <property type="entry name" value="TrmE_N"/>
    <property type="match status" value="1"/>
</dbReference>
<dbReference type="CDD" id="cd04164">
    <property type="entry name" value="trmE"/>
    <property type="match status" value="1"/>
</dbReference>
<dbReference type="Pfam" id="PF10396">
    <property type="entry name" value="TrmE_N"/>
    <property type="match status" value="1"/>
</dbReference>
<feature type="binding site" evidence="10">
    <location>
        <position position="92"/>
    </location>
    <ligand>
        <name>(6S)-5-formyl-5,6,7,8-tetrahydrofolate</name>
        <dbReference type="ChEBI" id="CHEBI:57457"/>
    </ligand>
</feature>
<evidence type="ECO:0000313" key="14">
    <source>
        <dbReference type="EMBL" id="SQH73026.1"/>
    </source>
</evidence>
<dbReference type="FunFam" id="3.40.50.300:FF:001376">
    <property type="entry name" value="tRNA modification GTPase MnmE"/>
    <property type="match status" value="1"/>
</dbReference>
<dbReference type="EMBL" id="JQJC01000030">
    <property type="protein sequence ID" value="KGN93046.1"/>
    <property type="molecule type" value="Genomic_DNA"/>
</dbReference>
<feature type="binding site" evidence="10">
    <location>
        <position position="466"/>
    </location>
    <ligand>
        <name>(6S)-5-formyl-5,6,7,8-tetrahydrofolate</name>
        <dbReference type="ChEBI" id="CHEBI:57457"/>
    </ligand>
</feature>
<dbReference type="AlphaFoldDB" id="A0A0A2FM89"/>